<feature type="domain" description="DUF2726" evidence="1">
    <location>
        <begin position="36"/>
        <end position="137"/>
    </location>
</feature>
<evidence type="ECO:0000259" key="1">
    <source>
        <dbReference type="Pfam" id="PF10881"/>
    </source>
</evidence>
<proteinExistence type="predicted"/>
<reference evidence="2 3" key="1">
    <citation type="submission" date="2017-11" db="EMBL/GenBank/DDBJ databases">
        <title>Complete genome sequence of Herbaspirillum rubrisubalbicans DSM 11543.</title>
        <authorList>
            <person name="Chen M."/>
            <person name="An Q."/>
        </authorList>
    </citation>
    <scope>NUCLEOTIDE SEQUENCE [LARGE SCALE GENOMIC DNA]</scope>
    <source>
        <strain evidence="2 3">DSM 11543</strain>
    </source>
</reference>
<organism evidence="2 3">
    <name type="scientific">Herbaspirillum rubrisubalbicans</name>
    <dbReference type="NCBI Taxonomy" id="80842"/>
    <lineage>
        <taxon>Bacteria</taxon>
        <taxon>Pseudomonadati</taxon>
        <taxon>Pseudomonadota</taxon>
        <taxon>Betaproteobacteria</taxon>
        <taxon>Burkholderiales</taxon>
        <taxon>Oxalobacteraceae</taxon>
        <taxon>Herbaspirillum</taxon>
    </lineage>
</organism>
<dbReference type="Proteomes" id="UP000269199">
    <property type="component" value="Chromosome"/>
</dbReference>
<name>A0AAD0UCL0_9BURK</name>
<dbReference type="AlphaFoldDB" id="A0AAD0UCL0"/>
<accession>A0AAD0UCL0</accession>
<dbReference type="EMBL" id="CP024996">
    <property type="protein sequence ID" value="AYR27045.1"/>
    <property type="molecule type" value="Genomic_DNA"/>
</dbReference>
<dbReference type="InterPro" id="IPR024402">
    <property type="entry name" value="DUF2726"/>
</dbReference>
<dbReference type="Pfam" id="PF10881">
    <property type="entry name" value="DUF2726"/>
    <property type="match status" value="1"/>
</dbReference>
<sequence length="162" mass="18510">MLFLLLAIVVAIGLATLKRKARSRARLSTSALVTKRNALTNREQVMYFRLNEVLHGHIVFAQVAFSALLKTRNRPDRNRFDRKVADFVVMNRSFEVLAVIELDDSSHKGRENQDAERQALLTSAGYRVIRYNNIPDIEVLKRDFQIGQNQITETVATNKTPN</sequence>
<evidence type="ECO:0000313" key="2">
    <source>
        <dbReference type="EMBL" id="AYR27045.1"/>
    </source>
</evidence>
<gene>
    <name evidence="2" type="ORF">RC54_18515</name>
</gene>
<protein>
    <submittedName>
        <fullName evidence="2">DUF2726 domain-containing protein</fullName>
    </submittedName>
</protein>
<evidence type="ECO:0000313" key="3">
    <source>
        <dbReference type="Proteomes" id="UP000269199"/>
    </source>
</evidence>